<keyword evidence="2" id="KW-1185">Reference proteome</keyword>
<gene>
    <name evidence="1" type="ORF">PGLA1383_LOCUS11187</name>
</gene>
<dbReference type="AlphaFoldDB" id="A0A813E1H9"/>
<comment type="caution">
    <text evidence="1">The sequence shown here is derived from an EMBL/GenBank/DDBJ whole genome shotgun (WGS) entry which is preliminary data.</text>
</comment>
<name>A0A813E1H9_POLGL</name>
<dbReference type="EMBL" id="CAJNNV010005730">
    <property type="protein sequence ID" value="CAE8592535.1"/>
    <property type="molecule type" value="Genomic_DNA"/>
</dbReference>
<sequence length="156" mass="17605">MSTSGTRAHVTKGWLATLCEDCPLSQSIVFVHAVREICVSFTTDIGQPPHVCCCAQFLHETGQVGICILRALCVDAEARRRTLLSLAAPHARKPKKVLVVVRHYHLNVVRRHGLNWEGHIIVMLDNAVHERLHESILLCRRRMDHTLDFEGGLTRM</sequence>
<accession>A0A813E1H9</accession>
<proteinExistence type="predicted"/>
<dbReference type="Proteomes" id="UP000654075">
    <property type="component" value="Unassembled WGS sequence"/>
</dbReference>
<evidence type="ECO:0000313" key="1">
    <source>
        <dbReference type="EMBL" id="CAE8592535.1"/>
    </source>
</evidence>
<protein>
    <submittedName>
        <fullName evidence="1">Uncharacterized protein</fullName>
    </submittedName>
</protein>
<reference evidence="1" key="1">
    <citation type="submission" date="2021-02" db="EMBL/GenBank/DDBJ databases">
        <authorList>
            <person name="Dougan E. K."/>
            <person name="Rhodes N."/>
            <person name="Thang M."/>
            <person name="Chan C."/>
        </authorList>
    </citation>
    <scope>NUCLEOTIDE SEQUENCE</scope>
</reference>
<evidence type="ECO:0000313" key="2">
    <source>
        <dbReference type="Proteomes" id="UP000654075"/>
    </source>
</evidence>
<organism evidence="1 2">
    <name type="scientific">Polarella glacialis</name>
    <name type="common">Dinoflagellate</name>
    <dbReference type="NCBI Taxonomy" id="89957"/>
    <lineage>
        <taxon>Eukaryota</taxon>
        <taxon>Sar</taxon>
        <taxon>Alveolata</taxon>
        <taxon>Dinophyceae</taxon>
        <taxon>Suessiales</taxon>
        <taxon>Suessiaceae</taxon>
        <taxon>Polarella</taxon>
    </lineage>
</organism>